<reference evidence="1" key="1">
    <citation type="submission" date="2021-02" db="EMBL/GenBank/DDBJ databases">
        <authorList>
            <person name="Nowell W R."/>
        </authorList>
    </citation>
    <scope>NUCLEOTIDE SEQUENCE</scope>
</reference>
<proteinExistence type="predicted"/>
<comment type="caution">
    <text evidence="1">The sequence shown here is derived from an EMBL/GenBank/DDBJ whole genome shotgun (WGS) entry which is preliminary data.</text>
</comment>
<accession>A0A815WKL0</accession>
<evidence type="ECO:0008006" key="3">
    <source>
        <dbReference type="Google" id="ProtNLM"/>
    </source>
</evidence>
<evidence type="ECO:0000313" key="2">
    <source>
        <dbReference type="Proteomes" id="UP000663855"/>
    </source>
</evidence>
<dbReference type="Proteomes" id="UP000663855">
    <property type="component" value="Unassembled WGS sequence"/>
</dbReference>
<name>A0A815WKL0_9BILA</name>
<gene>
    <name evidence="1" type="ORF">CJN711_LOCUS29855</name>
</gene>
<dbReference type="AlphaFoldDB" id="A0A815WKL0"/>
<evidence type="ECO:0000313" key="1">
    <source>
        <dbReference type="EMBL" id="CAF1543115.1"/>
    </source>
</evidence>
<organism evidence="1 2">
    <name type="scientific">Rotaria magnacalcarata</name>
    <dbReference type="NCBI Taxonomy" id="392030"/>
    <lineage>
        <taxon>Eukaryota</taxon>
        <taxon>Metazoa</taxon>
        <taxon>Spiralia</taxon>
        <taxon>Gnathifera</taxon>
        <taxon>Rotifera</taxon>
        <taxon>Eurotatoria</taxon>
        <taxon>Bdelloidea</taxon>
        <taxon>Philodinida</taxon>
        <taxon>Philodinidae</taxon>
        <taxon>Rotaria</taxon>
    </lineage>
</organism>
<dbReference type="EMBL" id="CAJNOV010014222">
    <property type="protein sequence ID" value="CAF1543115.1"/>
    <property type="molecule type" value="Genomic_DNA"/>
</dbReference>
<protein>
    <recommendedName>
        <fullName evidence="3">F-box domain-containing protein</fullName>
    </recommendedName>
</protein>
<sequence length="734" mass="84780">MQSNMNSTVNILDLCDEMLLTILNKLDNVDVLYSLIGVNQKFDRLARSIDFTQSLDLTTISSYGDDYSKIKSMFNRFCFYILPQIQHNIQCLTLDPWSMTNILSIENYPKLHKLTLINLKVEMANSIFCTNSSFVSIFQHQISNLVIMINGTSGYRHRWRLCTSMFAQISMKFTNLTHFQFDLITDCIYTLELAGLPSECYSSSIVHLNLKVKTFNDCLWLLNGHLSQLHTLVVHVEHIHNTSNIINNRKTVSNLKCFSLTSFSITLEYDNQIIPLLHHMSQLEKLTLSLYVHGRTSFIDGTHLHNDIISKMPYLHRFNFDIVTEIVIINNEYLPTSDDVRRPLIEKGYNVDCYVDYLGTERGRCHIYSVSSTMERMHVITNKFPDGIFMNVRIVYVSDSMHSIEYDFFVRISQAFPLLKHLTVLSTVNQQKSTNELDGHEGHSTIGYVPDDDRYHNDLNVIEEIQTEAILSQKFSQLSTKAEDEQKSGVINKRRRSTTTISSPIASCKKTKLNVDYADESTATTTMSSTETNEIPIYLLINNKLFVHMAQTITKTTTSISINNIRQLALFIHQAASVRIDREVMKAYLHSVMGTLKQSESHLIEVDRRVWPMQIQSLMLAQQKVATTTACASITEDQQPDCEKHLNQRLIEMNEKIQYHQNQFSEKKNNLIGFTSNIEESIQSFVQKHGVKPFEMKRNLKIAMINHDYDSEILRRQYLQEKPNEYQVKSIFLK</sequence>